<gene>
    <name evidence="2" type="ORF">FDG2_1265</name>
</gene>
<evidence type="ECO:0000313" key="2">
    <source>
        <dbReference type="EMBL" id="SBW19351.1"/>
    </source>
</evidence>
<proteinExistence type="predicted"/>
<organism evidence="2 3">
    <name type="scientific">Candidatus Protofrankia californiensis</name>
    <dbReference type="NCBI Taxonomy" id="1839754"/>
    <lineage>
        <taxon>Bacteria</taxon>
        <taxon>Bacillati</taxon>
        <taxon>Actinomycetota</taxon>
        <taxon>Actinomycetes</taxon>
        <taxon>Frankiales</taxon>
        <taxon>Frankiaceae</taxon>
        <taxon>Protofrankia</taxon>
    </lineage>
</organism>
<dbReference type="AlphaFoldDB" id="A0A1C3NVD5"/>
<sequence length="50" mass="5554">MSWVATASSSTVESNARLCLPCKTPVALTTSRTASKTRFGRAERARRRRK</sequence>
<dbReference type="EMBL" id="FLUV01000534">
    <property type="protein sequence ID" value="SBW19351.1"/>
    <property type="molecule type" value="Genomic_DNA"/>
</dbReference>
<name>A0A1C3NVD5_9ACTN</name>
<keyword evidence="3" id="KW-1185">Reference proteome</keyword>
<evidence type="ECO:0000313" key="3">
    <source>
        <dbReference type="Proteomes" id="UP000199013"/>
    </source>
</evidence>
<reference evidence="3" key="1">
    <citation type="submission" date="2016-02" db="EMBL/GenBank/DDBJ databases">
        <authorList>
            <person name="Wibberg D."/>
        </authorList>
    </citation>
    <scope>NUCLEOTIDE SEQUENCE [LARGE SCALE GENOMIC DNA]</scope>
</reference>
<accession>A0A1C3NVD5</accession>
<dbReference type="Proteomes" id="UP000199013">
    <property type="component" value="Unassembled WGS sequence"/>
</dbReference>
<feature type="region of interest" description="Disordered" evidence="1">
    <location>
        <begin position="30"/>
        <end position="50"/>
    </location>
</feature>
<protein>
    <submittedName>
        <fullName evidence="2">Uncharacterized protein</fullName>
    </submittedName>
</protein>
<evidence type="ECO:0000256" key="1">
    <source>
        <dbReference type="SAM" id="MobiDB-lite"/>
    </source>
</evidence>